<sequence>EMVQGRIGYKFNIDDTGLTLGMGFTYQNYFINYAFGLVNRLENGHRVSLGVRF</sequence>
<reference evidence="1" key="1">
    <citation type="journal article" date="2014" name="Front. Microbiol.">
        <title>High frequency of phylogenetically diverse reductive dehalogenase-homologous genes in deep subseafloor sedimentary metagenomes.</title>
        <authorList>
            <person name="Kawai M."/>
            <person name="Futagami T."/>
            <person name="Toyoda A."/>
            <person name="Takaki Y."/>
            <person name="Nishi S."/>
            <person name="Hori S."/>
            <person name="Arai W."/>
            <person name="Tsubouchi T."/>
            <person name="Morono Y."/>
            <person name="Uchiyama I."/>
            <person name="Ito T."/>
            <person name="Fujiyama A."/>
            <person name="Inagaki F."/>
            <person name="Takami H."/>
        </authorList>
    </citation>
    <scope>NUCLEOTIDE SEQUENCE</scope>
    <source>
        <strain evidence="1">Expedition CK06-06</strain>
    </source>
</reference>
<organism evidence="1">
    <name type="scientific">marine sediment metagenome</name>
    <dbReference type="NCBI Taxonomy" id="412755"/>
    <lineage>
        <taxon>unclassified sequences</taxon>
        <taxon>metagenomes</taxon>
        <taxon>ecological metagenomes</taxon>
    </lineage>
</organism>
<feature type="non-terminal residue" evidence="1">
    <location>
        <position position="1"/>
    </location>
</feature>
<proteinExistence type="predicted"/>
<comment type="caution">
    <text evidence="1">The sequence shown here is derived from an EMBL/GenBank/DDBJ whole genome shotgun (WGS) entry which is preliminary data.</text>
</comment>
<evidence type="ECO:0000313" key="1">
    <source>
        <dbReference type="EMBL" id="GAI76421.1"/>
    </source>
</evidence>
<protein>
    <recommendedName>
        <fullName evidence="2">Autotransporter domain-containing protein</fullName>
    </recommendedName>
</protein>
<name>X1SBD1_9ZZZZ</name>
<dbReference type="EMBL" id="BARW01013125">
    <property type="protein sequence ID" value="GAI76421.1"/>
    <property type="molecule type" value="Genomic_DNA"/>
</dbReference>
<dbReference type="AlphaFoldDB" id="X1SBD1"/>
<accession>X1SBD1</accession>
<evidence type="ECO:0008006" key="2">
    <source>
        <dbReference type="Google" id="ProtNLM"/>
    </source>
</evidence>
<gene>
    <name evidence="1" type="ORF">S12H4_24273</name>
</gene>